<dbReference type="Proteomes" id="UP000190776">
    <property type="component" value="Unassembled WGS sequence"/>
</dbReference>
<organism evidence="3 4">
    <name type="scientific">Diplodia seriata</name>
    <dbReference type="NCBI Taxonomy" id="420778"/>
    <lineage>
        <taxon>Eukaryota</taxon>
        <taxon>Fungi</taxon>
        <taxon>Dikarya</taxon>
        <taxon>Ascomycota</taxon>
        <taxon>Pezizomycotina</taxon>
        <taxon>Dothideomycetes</taxon>
        <taxon>Dothideomycetes incertae sedis</taxon>
        <taxon>Botryosphaeriales</taxon>
        <taxon>Botryosphaeriaceae</taxon>
        <taxon>Diplodia</taxon>
    </lineage>
</organism>
<evidence type="ECO:0000313" key="4">
    <source>
        <dbReference type="Proteomes" id="UP000190776"/>
    </source>
</evidence>
<feature type="transmembrane region" description="Helical" evidence="1">
    <location>
        <begin position="114"/>
        <end position="133"/>
    </location>
</feature>
<dbReference type="PANTHER" id="PTHR42109">
    <property type="entry name" value="UNPLACED GENOMIC SCAFFOLD UM_SCAF_CONTIG_1.265, WHOLE GENOME SHOTGUN SEQUENCE"/>
    <property type="match status" value="1"/>
</dbReference>
<reference evidence="3 4" key="1">
    <citation type="submission" date="2017-01" db="EMBL/GenBank/DDBJ databases">
        <title>Draft genome sequence of Diplodia seriata F98.1, a fungal species involved in grapevine trunk diseases.</title>
        <authorList>
            <person name="Robert-Siegwald G."/>
            <person name="Vallet J."/>
            <person name="Abou-Mansour E."/>
            <person name="Xu J."/>
            <person name="Rey P."/>
            <person name="Bertsch C."/>
            <person name="Rego C."/>
            <person name="Larignon P."/>
            <person name="Fontaine F."/>
            <person name="Lebrun M.-H."/>
        </authorList>
    </citation>
    <scope>NUCLEOTIDE SEQUENCE [LARGE SCALE GENOMIC DNA]</scope>
    <source>
        <strain evidence="3 4">F98.1</strain>
    </source>
</reference>
<feature type="transmembrane region" description="Helical" evidence="1">
    <location>
        <begin position="42"/>
        <end position="62"/>
    </location>
</feature>
<keyword evidence="1" id="KW-1133">Transmembrane helix</keyword>
<feature type="transmembrane region" description="Helical" evidence="1">
    <location>
        <begin position="12"/>
        <end position="30"/>
    </location>
</feature>
<dbReference type="Pfam" id="PF24800">
    <property type="entry name" value="DUF7702"/>
    <property type="match status" value="1"/>
</dbReference>
<dbReference type="STRING" id="420778.A0A1S8BA59"/>
<comment type="caution">
    <text evidence="3">The sequence shown here is derived from an EMBL/GenBank/DDBJ whole genome shotgun (WGS) entry which is preliminary data.</text>
</comment>
<feature type="transmembrane region" description="Helical" evidence="1">
    <location>
        <begin position="74"/>
        <end position="93"/>
    </location>
</feature>
<feature type="transmembrane region" description="Helical" evidence="1">
    <location>
        <begin position="153"/>
        <end position="173"/>
    </location>
</feature>
<keyword evidence="1" id="KW-0472">Membrane</keyword>
<dbReference type="OrthoDB" id="2560628at2759"/>
<evidence type="ECO:0000259" key="2">
    <source>
        <dbReference type="Pfam" id="PF24800"/>
    </source>
</evidence>
<dbReference type="EMBL" id="MSZU01000096">
    <property type="protein sequence ID" value="OMP84284.1"/>
    <property type="molecule type" value="Genomic_DNA"/>
</dbReference>
<evidence type="ECO:0000313" key="3">
    <source>
        <dbReference type="EMBL" id="OMP84284.1"/>
    </source>
</evidence>
<feature type="transmembrane region" description="Helical" evidence="1">
    <location>
        <begin position="185"/>
        <end position="209"/>
    </location>
</feature>
<evidence type="ECO:0000256" key="1">
    <source>
        <dbReference type="SAM" id="Phobius"/>
    </source>
</evidence>
<name>A0A1S8BA59_9PEZI</name>
<gene>
    <name evidence="3" type="ORF">BK809_0000089</name>
</gene>
<proteinExistence type="predicted"/>
<protein>
    <recommendedName>
        <fullName evidence="2">DUF7702 domain-containing protein</fullName>
    </recommendedName>
</protein>
<keyword evidence="1" id="KW-0812">Transmembrane</keyword>
<sequence>MTHLTPRHNISIALIVLYTPTLLLSIHLTIRHGLSRSSGWRFLLTFSLARLLAASFDLATIASPSNISLYIGEWVLLGIALSPLELVSLGFISRVLASINKSRKTLLTPRHVQLVQLANTVGLALAIVGGVRAGNDVGANGGRIQVSSLTEAAVGLFIASFAAIVVAAGLTWRDVRCAEDGEKRLLGAVAATAPFLLVRVVYTALSVFGGGMRFNPVQGDVWYLLGMALIMELVIVYVFLGVGMTLKKIEKGEGEVEMQAKNASAA</sequence>
<dbReference type="AlphaFoldDB" id="A0A1S8BA59"/>
<feature type="domain" description="DUF7702" evidence="2">
    <location>
        <begin position="4"/>
        <end position="248"/>
    </location>
</feature>
<accession>A0A1S8BA59</accession>
<feature type="transmembrane region" description="Helical" evidence="1">
    <location>
        <begin position="221"/>
        <end position="242"/>
    </location>
</feature>
<dbReference type="InterPro" id="IPR056119">
    <property type="entry name" value="DUF7702"/>
</dbReference>
<dbReference type="PANTHER" id="PTHR42109:SF2">
    <property type="entry name" value="INTEGRAL MEMBRANE PROTEIN"/>
    <property type="match status" value="1"/>
</dbReference>